<evidence type="ECO:0000313" key="10">
    <source>
        <dbReference type="Proteomes" id="UP000292118"/>
    </source>
</evidence>
<dbReference type="OrthoDB" id="9767239at2"/>
<organism evidence="9 10">
    <name type="scientific">Xylanimonas protaetiae</name>
    <dbReference type="NCBI Taxonomy" id="2509457"/>
    <lineage>
        <taxon>Bacteria</taxon>
        <taxon>Bacillati</taxon>
        <taxon>Actinomycetota</taxon>
        <taxon>Actinomycetes</taxon>
        <taxon>Micrococcales</taxon>
        <taxon>Promicromonosporaceae</taxon>
        <taxon>Xylanimonas</taxon>
    </lineage>
</organism>
<evidence type="ECO:0000256" key="4">
    <source>
        <dbReference type="ARBA" id="ARBA00022729"/>
    </source>
</evidence>
<dbReference type="InterPro" id="IPR029058">
    <property type="entry name" value="AB_hydrolase_fold"/>
</dbReference>
<keyword evidence="10" id="KW-1185">Reference proteome</keyword>
<keyword evidence="6" id="KW-0119">Carbohydrate metabolism</keyword>
<dbReference type="PANTHER" id="PTHR38050">
    <property type="match status" value="1"/>
</dbReference>
<dbReference type="GO" id="GO:0030600">
    <property type="term" value="F:feruloyl esterase activity"/>
    <property type="evidence" value="ECO:0007669"/>
    <property type="project" value="InterPro"/>
</dbReference>
<keyword evidence="4 8" id="KW-0732">Signal</keyword>
<sequence length="316" mass="31542">MPTTTPLFRAALAAVALLALSACSGPTSGTAGEATSGATSTPAVVAAGTSGPIALGDRPFTLTVPAGYDGSTPVPLVVGLHGYTSDGGELSGYLGLADRSAQEGFLLATPEGTTDSGGDQFWNATNACCDFDDKDVDDSAYLAQVITTVEDRYAVDPGRVFVVGHSNGGFMALRMACDHADLVAAVVSVAGEQAEDPAACAPSRSVSVLQVQGSTDETISFTGGSNGPGRGYPGAQATVDAWRTLDGCTAAPTTGAPLDLEKARPGAETTVSTSAGCDGGAEVALWTVVGGYHVPSWTPGASTAIVGWLLAHGRAA</sequence>
<evidence type="ECO:0000256" key="1">
    <source>
        <dbReference type="ARBA" id="ARBA00004613"/>
    </source>
</evidence>
<dbReference type="RefSeq" id="WP_129186693.1">
    <property type="nucleotide sequence ID" value="NZ_CP035493.1"/>
</dbReference>
<name>A0A4P6F3P5_9MICO</name>
<feature type="signal peptide" evidence="8">
    <location>
        <begin position="1"/>
        <end position="24"/>
    </location>
</feature>
<keyword evidence="7" id="KW-0624">Polysaccharide degradation</keyword>
<dbReference type="AlphaFoldDB" id="A0A4P6F3P5"/>
<keyword evidence="5" id="KW-0378">Hydrolase</keyword>
<evidence type="ECO:0000256" key="8">
    <source>
        <dbReference type="SAM" id="SignalP"/>
    </source>
</evidence>
<dbReference type="Pfam" id="PF00756">
    <property type="entry name" value="Esterase"/>
    <property type="match status" value="1"/>
</dbReference>
<dbReference type="Gene3D" id="3.40.50.1820">
    <property type="entry name" value="alpha/beta hydrolase"/>
    <property type="match status" value="1"/>
</dbReference>
<dbReference type="EMBL" id="CP035493">
    <property type="protein sequence ID" value="QAY69293.1"/>
    <property type="molecule type" value="Genomic_DNA"/>
</dbReference>
<evidence type="ECO:0000256" key="6">
    <source>
        <dbReference type="ARBA" id="ARBA00023277"/>
    </source>
</evidence>
<comment type="subcellular location">
    <subcellularLocation>
        <location evidence="1">Secreted</location>
    </subcellularLocation>
</comment>
<dbReference type="Proteomes" id="UP000292118">
    <property type="component" value="Chromosome"/>
</dbReference>
<dbReference type="GO" id="GO:0045493">
    <property type="term" value="P:xylan catabolic process"/>
    <property type="evidence" value="ECO:0007669"/>
    <property type="project" value="UniProtKB-KW"/>
</dbReference>
<evidence type="ECO:0000256" key="7">
    <source>
        <dbReference type="ARBA" id="ARBA00023326"/>
    </source>
</evidence>
<evidence type="ECO:0000256" key="2">
    <source>
        <dbReference type="ARBA" id="ARBA00022525"/>
    </source>
</evidence>
<dbReference type="KEGG" id="xya:ET471_03945"/>
<proteinExistence type="predicted"/>
<protein>
    <recommendedName>
        <fullName evidence="11">Polyhydroxybutyrate depolymerase</fullName>
    </recommendedName>
</protein>
<keyword evidence="3" id="KW-0858">Xylan degradation</keyword>
<dbReference type="SUPFAM" id="SSF53474">
    <property type="entry name" value="alpha/beta-Hydrolases"/>
    <property type="match status" value="1"/>
</dbReference>
<keyword evidence="2" id="KW-0964">Secreted</keyword>
<accession>A0A4P6F3P5</accession>
<gene>
    <name evidence="9" type="ORF">ET471_03945</name>
</gene>
<evidence type="ECO:0000256" key="5">
    <source>
        <dbReference type="ARBA" id="ARBA00022801"/>
    </source>
</evidence>
<dbReference type="GO" id="GO:0005576">
    <property type="term" value="C:extracellular region"/>
    <property type="evidence" value="ECO:0007669"/>
    <property type="project" value="UniProtKB-SubCell"/>
</dbReference>
<dbReference type="InterPro" id="IPR000801">
    <property type="entry name" value="Esterase-like"/>
</dbReference>
<reference evidence="9 10" key="1">
    <citation type="submission" date="2019-01" db="EMBL/GenBank/DDBJ databases">
        <title>Genome sequencing of strain FW10M-9.</title>
        <authorList>
            <person name="Heo J."/>
            <person name="Kim S.-J."/>
            <person name="Kim J.-S."/>
            <person name="Hong S.-B."/>
            <person name="Kwon S.-W."/>
        </authorList>
    </citation>
    <scope>NUCLEOTIDE SEQUENCE [LARGE SCALE GENOMIC DNA]</scope>
    <source>
        <strain evidence="9 10">FW10M-9</strain>
    </source>
</reference>
<evidence type="ECO:0000313" key="9">
    <source>
        <dbReference type="EMBL" id="QAY69293.1"/>
    </source>
</evidence>
<dbReference type="InterPro" id="IPR043595">
    <property type="entry name" value="FaeB/C/D"/>
</dbReference>
<evidence type="ECO:0000256" key="3">
    <source>
        <dbReference type="ARBA" id="ARBA00022651"/>
    </source>
</evidence>
<dbReference type="PANTHER" id="PTHR38050:SF2">
    <property type="entry name" value="FERULOYL ESTERASE C-RELATED"/>
    <property type="match status" value="1"/>
</dbReference>
<feature type="chain" id="PRO_5038752558" description="Polyhydroxybutyrate depolymerase" evidence="8">
    <location>
        <begin position="25"/>
        <end position="316"/>
    </location>
</feature>
<evidence type="ECO:0008006" key="11">
    <source>
        <dbReference type="Google" id="ProtNLM"/>
    </source>
</evidence>